<name>A0A9P6ETE0_9AGAR</name>
<feature type="compositionally biased region" description="Low complexity" evidence="1">
    <location>
        <begin position="190"/>
        <end position="204"/>
    </location>
</feature>
<feature type="compositionally biased region" description="Polar residues" evidence="1">
    <location>
        <begin position="115"/>
        <end position="124"/>
    </location>
</feature>
<evidence type="ECO:0000313" key="2">
    <source>
        <dbReference type="EMBL" id="KAF9534522.1"/>
    </source>
</evidence>
<gene>
    <name evidence="2" type="ORF">CPB83DRAFT_340900</name>
</gene>
<protein>
    <submittedName>
        <fullName evidence="2">Uncharacterized protein</fullName>
    </submittedName>
</protein>
<organism evidence="2 3">
    <name type="scientific">Crepidotus variabilis</name>
    <dbReference type="NCBI Taxonomy" id="179855"/>
    <lineage>
        <taxon>Eukaryota</taxon>
        <taxon>Fungi</taxon>
        <taxon>Dikarya</taxon>
        <taxon>Basidiomycota</taxon>
        <taxon>Agaricomycotina</taxon>
        <taxon>Agaricomycetes</taxon>
        <taxon>Agaricomycetidae</taxon>
        <taxon>Agaricales</taxon>
        <taxon>Agaricineae</taxon>
        <taxon>Crepidotaceae</taxon>
        <taxon>Crepidotus</taxon>
    </lineage>
</organism>
<evidence type="ECO:0000256" key="1">
    <source>
        <dbReference type="SAM" id="MobiDB-lite"/>
    </source>
</evidence>
<dbReference type="EMBL" id="MU157826">
    <property type="protein sequence ID" value="KAF9534522.1"/>
    <property type="molecule type" value="Genomic_DNA"/>
</dbReference>
<feature type="region of interest" description="Disordered" evidence="1">
    <location>
        <begin position="1"/>
        <end position="46"/>
    </location>
</feature>
<feature type="region of interest" description="Disordered" evidence="1">
    <location>
        <begin position="97"/>
        <end position="151"/>
    </location>
</feature>
<evidence type="ECO:0000313" key="3">
    <source>
        <dbReference type="Proteomes" id="UP000807306"/>
    </source>
</evidence>
<dbReference type="AlphaFoldDB" id="A0A9P6ETE0"/>
<comment type="caution">
    <text evidence="2">The sequence shown here is derived from an EMBL/GenBank/DDBJ whole genome shotgun (WGS) entry which is preliminary data.</text>
</comment>
<feature type="compositionally biased region" description="Basic and acidic residues" evidence="1">
    <location>
        <begin position="97"/>
        <end position="111"/>
    </location>
</feature>
<feature type="region of interest" description="Disordered" evidence="1">
    <location>
        <begin position="187"/>
        <end position="210"/>
    </location>
</feature>
<keyword evidence="3" id="KW-1185">Reference proteome</keyword>
<sequence>MPRATFENAKGPERIPYHLRTKPATPIEIPRRQRHVPSPLNSPTAYPSSPDLVFEMSPISATYSPLSTMFSVASMPPDHPEEDEPFMYRVPVFRSSGLEDRSWPRPTRSRESPMPSRNSSNGPISHTRRAESPHNDPVIITGDFGDGFDEGMSTHSTTKITGFFPLKPDQPPTADLLPKFVGRLSPPPRRSSFAPAPWASSGSGCTEEDMSYSQVDPSAFEFQRHLIRRIESKDRFASLRCL</sequence>
<reference evidence="2" key="1">
    <citation type="submission" date="2020-11" db="EMBL/GenBank/DDBJ databases">
        <authorList>
            <consortium name="DOE Joint Genome Institute"/>
            <person name="Ahrendt S."/>
            <person name="Riley R."/>
            <person name="Andreopoulos W."/>
            <person name="Labutti K."/>
            <person name="Pangilinan J."/>
            <person name="Ruiz-Duenas F.J."/>
            <person name="Barrasa J.M."/>
            <person name="Sanchez-Garcia M."/>
            <person name="Camarero S."/>
            <person name="Miyauchi S."/>
            <person name="Serrano A."/>
            <person name="Linde D."/>
            <person name="Babiker R."/>
            <person name="Drula E."/>
            <person name="Ayuso-Fernandez I."/>
            <person name="Pacheco R."/>
            <person name="Padilla G."/>
            <person name="Ferreira P."/>
            <person name="Barriuso J."/>
            <person name="Kellner H."/>
            <person name="Castanera R."/>
            <person name="Alfaro M."/>
            <person name="Ramirez L."/>
            <person name="Pisabarro A.G."/>
            <person name="Kuo A."/>
            <person name="Tritt A."/>
            <person name="Lipzen A."/>
            <person name="He G."/>
            <person name="Yan M."/>
            <person name="Ng V."/>
            <person name="Cullen D."/>
            <person name="Martin F."/>
            <person name="Rosso M.-N."/>
            <person name="Henrissat B."/>
            <person name="Hibbett D."/>
            <person name="Martinez A.T."/>
            <person name="Grigoriev I.V."/>
        </authorList>
    </citation>
    <scope>NUCLEOTIDE SEQUENCE</scope>
    <source>
        <strain evidence="2">CBS 506.95</strain>
    </source>
</reference>
<dbReference type="OrthoDB" id="3030351at2759"/>
<accession>A0A9P6ETE0</accession>
<proteinExistence type="predicted"/>
<dbReference type="Proteomes" id="UP000807306">
    <property type="component" value="Unassembled WGS sequence"/>
</dbReference>